<protein>
    <submittedName>
        <fullName evidence="1">Uncharacterized protein</fullName>
    </submittedName>
</protein>
<name>A0A0C2JX64_THEKT</name>
<reference evidence="1 2" key="1">
    <citation type="journal article" date="2014" name="Genome Biol. Evol.">
        <title>The genome of the myxosporean Thelohanellus kitauei shows adaptations to nutrient acquisition within its fish host.</title>
        <authorList>
            <person name="Yang Y."/>
            <person name="Xiong J."/>
            <person name="Zhou Z."/>
            <person name="Huo F."/>
            <person name="Miao W."/>
            <person name="Ran C."/>
            <person name="Liu Y."/>
            <person name="Zhang J."/>
            <person name="Feng J."/>
            <person name="Wang M."/>
            <person name="Wang M."/>
            <person name="Wang L."/>
            <person name="Yao B."/>
        </authorList>
    </citation>
    <scope>NUCLEOTIDE SEQUENCE [LARGE SCALE GENOMIC DNA]</scope>
    <source>
        <strain evidence="1">Wuqing</strain>
    </source>
</reference>
<comment type="caution">
    <text evidence="1">The sequence shown here is derived from an EMBL/GenBank/DDBJ whole genome shotgun (WGS) entry which is preliminary data.</text>
</comment>
<proteinExistence type="predicted"/>
<dbReference type="Proteomes" id="UP000031668">
    <property type="component" value="Unassembled WGS sequence"/>
</dbReference>
<organism evidence="1 2">
    <name type="scientific">Thelohanellus kitauei</name>
    <name type="common">Myxosporean</name>
    <dbReference type="NCBI Taxonomy" id="669202"/>
    <lineage>
        <taxon>Eukaryota</taxon>
        <taxon>Metazoa</taxon>
        <taxon>Cnidaria</taxon>
        <taxon>Myxozoa</taxon>
        <taxon>Myxosporea</taxon>
        <taxon>Bivalvulida</taxon>
        <taxon>Platysporina</taxon>
        <taxon>Myxobolidae</taxon>
        <taxon>Thelohanellus</taxon>
    </lineage>
</organism>
<dbReference type="EMBL" id="JWZT01000567">
    <property type="protein sequence ID" value="KII74058.1"/>
    <property type="molecule type" value="Genomic_DNA"/>
</dbReference>
<accession>A0A0C2JX64</accession>
<evidence type="ECO:0000313" key="1">
    <source>
        <dbReference type="EMBL" id="KII74058.1"/>
    </source>
</evidence>
<gene>
    <name evidence="1" type="ORF">RF11_00044</name>
</gene>
<keyword evidence="2" id="KW-1185">Reference proteome</keyword>
<evidence type="ECO:0000313" key="2">
    <source>
        <dbReference type="Proteomes" id="UP000031668"/>
    </source>
</evidence>
<dbReference type="AlphaFoldDB" id="A0A0C2JX64"/>
<sequence>MKNCESGILTVIIASPCRYRNFIQNNLSHVSEGPVFSVTYGGKKRRLVNGHQSLEKASRFLLISVHIPTDNYRAGYCSSDLSHLPELLNCLGMPENKCKSLANVSHVPRFLKAPVLVITHSCFEDLKHSSASTPGHKVKMPLLMLGIDEKIHTDIGRGNELLLII</sequence>